<dbReference type="RefSeq" id="WP_273654985.1">
    <property type="nucleotide sequence ID" value="NZ_BPUS01000030.1"/>
</dbReference>
<name>A0AA37MJS6_9BURK</name>
<dbReference type="SUPFAM" id="SSF51735">
    <property type="entry name" value="NAD(P)-binding Rossmann-fold domains"/>
    <property type="match status" value="1"/>
</dbReference>
<evidence type="ECO:0000313" key="3">
    <source>
        <dbReference type="EMBL" id="GJH30058.1"/>
    </source>
</evidence>
<dbReference type="InterPro" id="IPR036291">
    <property type="entry name" value="NAD(P)-bd_dom_sf"/>
</dbReference>
<evidence type="ECO:0008006" key="5">
    <source>
        <dbReference type="Google" id="ProtNLM"/>
    </source>
</evidence>
<dbReference type="PRINTS" id="PR00081">
    <property type="entry name" value="GDHRDH"/>
</dbReference>
<dbReference type="Gene3D" id="3.40.50.720">
    <property type="entry name" value="NAD(P)-binding Rossmann-like Domain"/>
    <property type="match status" value="1"/>
</dbReference>
<evidence type="ECO:0000313" key="4">
    <source>
        <dbReference type="Proteomes" id="UP001055111"/>
    </source>
</evidence>
<dbReference type="PROSITE" id="PS00061">
    <property type="entry name" value="ADH_SHORT"/>
    <property type="match status" value="1"/>
</dbReference>
<dbReference type="Proteomes" id="UP001055111">
    <property type="component" value="Unassembled WGS sequence"/>
</dbReference>
<organism evidence="3 4">
    <name type="scientific">Caballeronia novacaledonica</name>
    <dbReference type="NCBI Taxonomy" id="1544861"/>
    <lineage>
        <taxon>Bacteria</taxon>
        <taxon>Pseudomonadati</taxon>
        <taxon>Pseudomonadota</taxon>
        <taxon>Betaproteobacteria</taxon>
        <taxon>Burkholderiales</taxon>
        <taxon>Burkholderiaceae</taxon>
        <taxon>Caballeronia</taxon>
    </lineage>
</organism>
<accession>A0AA37MJS6</accession>
<dbReference type="PRINTS" id="PR00080">
    <property type="entry name" value="SDRFAMILY"/>
</dbReference>
<comment type="caution">
    <text evidence="3">The sequence shown here is derived from an EMBL/GenBank/DDBJ whole genome shotgun (WGS) entry which is preliminary data.</text>
</comment>
<dbReference type="InterPro" id="IPR020904">
    <property type="entry name" value="Sc_DH/Rdtase_CS"/>
</dbReference>
<dbReference type="EMBL" id="BPUS01000030">
    <property type="protein sequence ID" value="GJH30058.1"/>
    <property type="molecule type" value="Genomic_DNA"/>
</dbReference>
<proteinExistence type="inferred from homology"/>
<evidence type="ECO:0000256" key="1">
    <source>
        <dbReference type="ARBA" id="ARBA00006484"/>
    </source>
</evidence>
<dbReference type="PANTHER" id="PTHR24321">
    <property type="entry name" value="DEHYDROGENASES, SHORT CHAIN"/>
    <property type="match status" value="1"/>
</dbReference>
<dbReference type="AlphaFoldDB" id="A0AA37MJS6"/>
<dbReference type="PANTHER" id="PTHR24321:SF8">
    <property type="entry name" value="ESTRADIOL 17-BETA-DEHYDROGENASE 8-RELATED"/>
    <property type="match status" value="1"/>
</dbReference>
<dbReference type="Pfam" id="PF13561">
    <property type="entry name" value="adh_short_C2"/>
    <property type="match status" value="1"/>
</dbReference>
<reference evidence="3" key="1">
    <citation type="submission" date="2022-09" db="EMBL/GenBank/DDBJ databases">
        <title>Isolation and characterization of 3-chlorobenzoate degrading bacteria from soils in Shizuoka.</title>
        <authorList>
            <person name="Ifat A."/>
            <person name="Ogawa N."/>
            <person name="Kimbara K."/>
            <person name="Moriuchi R."/>
            <person name="Dohra H."/>
            <person name="Shintani M."/>
        </authorList>
    </citation>
    <scope>NUCLEOTIDE SEQUENCE</scope>
    <source>
        <strain evidence="3">19CS4-2</strain>
    </source>
</reference>
<evidence type="ECO:0000256" key="2">
    <source>
        <dbReference type="ARBA" id="ARBA00023002"/>
    </source>
</evidence>
<dbReference type="InterPro" id="IPR002347">
    <property type="entry name" value="SDR_fam"/>
</dbReference>
<sequence length="131" mass="13830">MKAELAQMVPQGNGVIVNCSSIGGLVGSPGRSAYSASKHAVIGLTKSAAHEYAAQGIRINAICPGLFKTPMFEEVTRHYDPEIVKRMLTRAPIGRFGEPSEIAGAVLWLCSPASTYMIGHALAVDGGFLSR</sequence>
<gene>
    <name evidence="3" type="ORF">CBA19CS42_36100</name>
</gene>
<protein>
    <recommendedName>
        <fullName evidence="5">Short-chain dehydrogenase/reductase SDR</fullName>
    </recommendedName>
</protein>
<comment type="similarity">
    <text evidence="1">Belongs to the short-chain dehydrogenases/reductases (SDR) family.</text>
</comment>
<dbReference type="GO" id="GO:0016491">
    <property type="term" value="F:oxidoreductase activity"/>
    <property type="evidence" value="ECO:0007669"/>
    <property type="project" value="UniProtKB-KW"/>
</dbReference>
<keyword evidence="2" id="KW-0560">Oxidoreductase</keyword>